<comment type="caution">
    <text evidence="1">The sequence shown here is derived from an EMBL/GenBank/DDBJ whole genome shotgun (WGS) entry which is preliminary data.</text>
</comment>
<dbReference type="RefSeq" id="WP_089122329.1">
    <property type="nucleotide sequence ID" value="NZ_BSPV01000006.1"/>
</dbReference>
<gene>
    <name evidence="1" type="ORF">GCM10007931_19830</name>
</gene>
<evidence type="ECO:0000313" key="2">
    <source>
        <dbReference type="Proteomes" id="UP001157156"/>
    </source>
</evidence>
<reference evidence="2" key="1">
    <citation type="journal article" date="2019" name="Int. J. Syst. Evol. Microbiol.">
        <title>The Global Catalogue of Microorganisms (GCM) 10K type strain sequencing project: providing services to taxonomists for standard genome sequencing and annotation.</title>
        <authorList>
            <consortium name="The Broad Institute Genomics Platform"/>
            <consortium name="The Broad Institute Genome Sequencing Center for Infectious Disease"/>
            <person name="Wu L."/>
            <person name="Ma J."/>
        </authorList>
    </citation>
    <scope>NUCLEOTIDE SEQUENCE [LARGE SCALE GENOMIC DNA]</scope>
    <source>
        <strain evidence="2">NBRC 111146</strain>
    </source>
</reference>
<keyword evidence="2" id="KW-1185">Reference proteome</keyword>
<organism evidence="1 2">
    <name type="scientific">Vibrio algivorus</name>
    <dbReference type="NCBI Taxonomy" id="1667024"/>
    <lineage>
        <taxon>Bacteria</taxon>
        <taxon>Pseudomonadati</taxon>
        <taxon>Pseudomonadota</taxon>
        <taxon>Gammaproteobacteria</taxon>
        <taxon>Vibrionales</taxon>
        <taxon>Vibrionaceae</taxon>
        <taxon>Vibrio</taxon>
    </lineage>
</organism>
<accession>A0ABQ6EPE5</accession>
<sequence length="81" mass="9480">MNNNFDELAMDLNNWIPAIDVPKQFPQFTHAQIKNLIWKREHNPALNRCYRRVGRKGYINAPLFGLFMAGMLPEQRGEHNA</sequence>
<dbReference type="EMBL" id="BSPV01000006">
    <property type="protein sequence ID" value="GLT15008.1"/>
    <property type="molecule type" value="Genomic_DNA"/>
</dbReference>
<protein>
    <submittedName>
        <fullName evidence="1">Uncharacterized protein</fullName>
    </submittedName>
</protein>
<proteinExistence type="predicted"/>
<name>A0ABQ6EPE5_9VIBR</name>
<evidence type="ECO:0000313" key="1">
    <source>
        <dbReference type="EMBL" id="GLT15008.1"/>
    </source>
</evidence>
<dbReference type="Proteomes" id="UP001157156">
    <property type="component" value="Unassembled WGS sequence"/>
</dbReference>